<name>A0A4Y2PFJ4_ARAVE</name>
<proteinExistence type="predicted"/>
<protein>
    <submittedName>
        <fullName evidence="2">Uncharacterized protein</fullName>
    </submittedName>
</protein>
<dbReference type="PANTHER" id="PTHR12943:SF27">
    <property type="entry name" value="HOMOCYSTEINE-INDUCED ENDOPLASMIC RETICULUM PROTEIN, ISOFORM A"/>
    <property type="match status" value="1"/>
</dbReference>
<evidence type="ECO:0000313" key="2">
    <source>
        <dbReference type="EMBL" id="GBN50114.1"/>
    </source>
</evidence>
<dbReference type="GO" id="GO:0030968">
    <property type="term" value="P:endoplasmic reticulum unfolded protein response"/>
    <property type="evidence" value="ECO:0007669"/>
    <property type="project" value="TreeGrafter"/>
</dbReference>
<gene>
    <name evidence="2" type="ORF">AVEN_178615_1</name>
</gene>
<keyword evidence="3" id="KW-1185">Reference proteome</keyword>
<comment type="caution">
    <text evidence="2">The sequence shown here is derived from an EMBL/GenBank/DDBJ whole genome shotgun (WGS) entry which is preliminary data.</text>
</comment>
<dbReference type="Proteomes" id="UP000499080">
    <property type="component" value="Unassembled WGS sequence"/>
</dbReference>
<dbReference type="AlphaFoldDB" id="A0A4Y2PFJ4"/>
<sequence length="99" mass="11106">MNTGSIPGNNGVFPNLVNFQQPPNASEPVAPPPPPRPINQRNNVQGPLLMDENDEGVHRDWLEHGFLCCRFLVLFCIVYFYSSPERLMIVIVGTIVVFL</sequence>
<dbReference type="PANTHER" id="PTHR12943">
    <property type="entry name" value="HOMOCYSTEINE-RESPONSIVE ENDOPLASMIC RETICULUM-RESIDENT UNIQUITIN-LIKE DOMAIN HERPUD PROTEIN FAMILY MEMBER"/>
    <property type="match status" value="1"/>
</dbReference>
<evidence type="ECO:0000256" key="1">
    <source>
        <dbReference type="SAM" id="MobiDB-lite"/>
    </source>
</evidence>
<organism evidence="2 3">
    <name type="scientific">Araneus ventricosus</name>
    <name type="common">Orbweaver spider</name>
    <name type="synonym">Epeira ventricosa</name>
    <dbReference type="NCBI Taxonomy" id="182803"/>
    <lineage>
        <taxon>Eukaryota</taxon>
        <taxon>Metazoa</taxon>
        <taxon>Ecdysozoa</taxon>
        <taxon>Arthropoda</taxon>
        <taxon>Chelicerata</taxon>
        <taxon>Arachnida</taxon>
        <taxon>Araneae</taxon>
        <taxon>Araneomorphae</taxon>
        <taxon>Entelegynae</taxon>
        <taxon>Araneoidea</taxon>
        <taxon>Araneidae</taxon>
        <taxon>Araneus</taxon>
    </lineage>
</organism>
<accession>A0A4Y2PFJ4</accession>
<dbReference type="InterPro" id="IPR039751">
    <property type="entry name" value="HERPUD1/2"/>
</dbReference>
<reference evidence="2 3" key="1">
    <citation type="journal article" date="2019" name="Sci. Rep.">
        <title>Orb-weaving spider Araneus ventricosus genome elucidates the spidroin gene catalogue.</title>
        <authorList>
            <person name="Kono N."/>
            <person name="Nakamura H."/>
            <person name="Ohtoshi R."/>
            <person name="Moran D.A.P."/>
            <person name="Shinohara A."/>
            <person name="Yoshida Y."/>
            <person name="Fujiwara M."/>
            <person name="Mori M."/>
            <person name="Tomita M."/>
            <person name="Arakawa K."/>
        </authorList>
    </citation>
    <scope>NUCLEOTIDE SEQUENCE [LARGE SCALE GENOMIC DNA]</scope>
</reference>
<evidence type="ECO:0000313" key="3">
    <source>
        <dbReference type="Proteomes" id="UP000499080"/>
    </source>
</evidence>
<dbReference type="OrthoDB" id="21589at2759"/>
<feature type="region of interest" description="Disordered" evidence="1">
    <location>
        <begin position="1"/>
        <end position="50"/>
    </location>
</feature>
<dbReference type="EMBL" id="BGPR01214938">
    <property type="protein sequence ID" value="GBN50114.1"/>
    <property type="molecule type" value="Genomic_DNA"/>
</dbReference>